<evidence type="ECO:0000256" key="4">
    <source>
        <dbReference type="ARBA" id="ARBA00023289"/>
    </source>
</evidence>
<evidence type="ECO:0000256" key="5">
    <source>
        <dbReference type="ARBA" id="ARBA00024045"/>
    </source>
</evidence>
<evidence type="ECO:0000313" key="8">
    <source>
        <dbReference type="EMBL" id="KAF4383299.1"/>
    </source>
</evidence>
<dbReference type="InterPro" id="IPR051863">
    <property type="entry name" value="HIPP"/>
</dbReference>
<evidence type="ECO:0000256" key="6">
    <source>
        <dbReference type="SAM" id="MobiDB-lite"/>
    </source>
</evidence>
<keyword evidence="4" id="KW-0636">Prenylation</keyword>
<dbReference type="InterPro" id="IPR006121">
    <property type="entry name" value="HMA_dom"/>
</dbReference>
<dbReference type="PANTHER" id="PTHR45811:SF13">
    <property type="entry name" value="OS04G0661100 PROTEIN"/>
    <property type="match status" value="1"/>
</dbReference>
<reference evidence="8 9" key="1">
    <citation type="journal article" date="2020" name="bioRxiv">
        <title>Sequence and annotation of 42 cannabis genomes reveals extensive copy number variation in cannabinoid synthesis and pathogen resistance genes.</title>
        <authorList>
            <person name="Mckernan K.J."/>
            <person name="Helbert Y."/>
            <person name="Kane L.T."/>
            <person name="Ebling H."/>
            <person name="Zhang L."/>
            <person name="Liu B."/>
            <person name="Eaton Z."/>
            <person name="Mclaughlin S."/>
            <person name="Kingan S."/>
            <person name="Baybayan P."/>
            <person name="Concepcion G."/>
            <person name="Jordan M."/>
            <person name="Riva A."/>
            <person name="Barbazuk W."/>
            <person name="Harkins T."/>
        </authorList>
    </citation>
    <scope>NUCLEOTIDE SEQUENCE [LARGE SCALE GENOMIC DNA]</scope>
    <source>
        <strain evidence="9">cv. Jamaican Lion 4</strain>
        <tissue evidence="8">Leaf</tissue>
    </source>
</reference>
<feature type="non-terminal residue" evidence="8">
    <location>
        <position position="1"/>
    </location>
</feature>
<dbReference type="Pfam" id="PF00403">
    <property type="entry name" value="HMA"/>
    <property type="match status" value="1"/>
</dbReference>
<protein>
    <recommendedName>
        <fullName evidence="7">HMA domain-containing protein</fullName>
    </recommendedName>
</protein>
<feature type="region of interest" description="Disordered" evidence="6">
    <location>
        <begin position="64"/>
        <end position="101"/>
    </location>
</feature>
<feature type="domain" description="HMA" evidence="7">
    <location>
        <begin position="2"/>
        <end position="65"/>
    </location>
</feature>
<dbReference type="InterPro" id="IPR036163">
    <property type="entry name" value="HMA_dom_sf"/>
</dbReference>
<organism evidence="8 9">
    <name type="scientific">Cannabis sativa</name>
    <name type="common">Hemp</name>
    <name type="synonym">Marijuana</name>
    <dbReference type="NCBI Taxonomy" id="3483"/>
    <lineage>
        <taxon>Eukaryota</taxon>
        <taxon>Viridiplantae</taxon>
        <taxon>Streptophyta</taxon>
        <taxon>Embryophyta</taxon>
        <taxon>Tracheophyta</taxon>
        <taxon>Spermatophyta</taxon>
        <taxon>Magnoliopsida</taxon>
        <taxon>eudicotyledons</taxon>
        <taxon>Gunneridae</taxon>
        <taxon>Pentapetalae</taxon>
        <taxon>rosids</taxon>
        <taxon>fabids</taxon>
        <taxon>Rosales</taxon>
        <taxon>Cannabaceae</taxon>
        <taxon>Cannabis</taxon>
    </lineage>
</organism>
<comment type="caution">
    <text evidence="8">The sequence shown here is derived from an EMBL/GenBank/DDBJ whole genome shotgun (WGS) entry which is preliminary data.</text>
</comment>
<sequence length="101" mass="10850">MVQKTVLKVDLSCLKCKKKVLKAVSTLEGVDKIEVDGAKGTLSVTGNADPYKIIISARKAGKHADVVSIGPPPKPAEPQKKVVVEEKKNGSDENKNKNKNK</sequence>
<gene>
    <name evidence="8" type="ORF">F8388_009330</name>
</gene>
<dbReference type="PANTHER" id="PTHR45811">
    <property type="entry name" value="COPPER TRANSPORT PROTEIN FAMILY-RELATED"/>
    <property type="match status" value="1"/>
</dbReference>
<keyword evidence="3" id="KW-0449">Lipoprotein</keyword>
<evidence type="ECO:0000256" key="1">
    <source>
        <dbReference type="ARBA" id="ARBA00022481"/>
    </source>
</evidence>
<evidence type="ECO:0000256" key="3">
    <source>
        <dbReference type="ARBA" id="ARBA00023288"/>
    </source>
</evidence>
<evidence type="ECO:0000256" key="2">
    <source>
        <dbReference type="ARBA" id="ARBA00022723"/>
    </source>
</evidence>
<feature type="compositionally biased region" description="Basic and acidic residues" evidence="6">
    <location>
        <begin position="77"/>
        <end position="101"/>
    </location>
</feature>
<keyword evidence="1" id="KW-0488">Methylation</keyword>
<dbReference type="Gene3D" id="3.30.70.100">
    <property type="match status" value="1"/>
</dbReference>
<accession>A0A7J6GMG7</accession>
<dbReference type="SUPFAM" id="SSF55008">
    <property type="entry name" value="HMA, heavy metal-associated domain"/>
    <property type="match status" value="1"/>
</dbReference>
<proteinExistence type="inferred from homology"/>
<dbReference type="Proteomes" id="UP000525078">
    <property type="component" value="Unassembled WGS sequence"/>
</dbReference>
<evidence type="ECO:0000259" key="7">
    <source>
        <dbReference type="PROSITE" id="PS50846"/>
    </source>
</evidence>
<name>A0A7J6GMG7_CANSA</name>
<evidence type="ECO:0000313" key="9">
    <source>
        <dbReference type="Proteomes" id="UP000525078"/>
    </source>
</evidence>
<comment type="similarity">
    <text evidence="5">Belongs to the HIPP family.</text>
</comment>
<dbReference type="PROSITE" id="PS50846">
    <property type="entry name" value="HMA_2"/>
    <property type="match status" value="1"/>
</dbReference>
<dbReference type="AlphaFoldDB" id="A0A7J6GMG7"/>
<dbReference type="GO" id="GO:0046872">
    <property type="term" value="F:metal ion binding"/>
    <property type="evidence" value="ECO:0007669"/>
    <property type="project" value="UniProtKB-KW"/>
</dbReference>
<keyword evidence="2" id="KW-0479">Metal-binding</keyword>
<dbReference type="EMBL" id="JAATIP010000053">
    <property type="protein sequence ID" value="KAF4383299.1"/>
    <property type="molecule type" value="Genomic_DNA"/>
</dbReference>